<dbReference type="InterPro" id="IPR002314">
    <property type="entry name" value="aa-tRNA-synt_IIb"/>
</dbReference>
<dbReference type="PIRSF" id="PIRSF001529">
    <property type="entry name" value="Ser-tRNA-synth_IIa"/>
    <property type="match status" value="1"/>
</dbReference>
<feature type="binding site" evidence="9">
    <location>
        <begin position="253"/>
        <end position="256"/>
    </location>
    <ligand>
        <name>ATP</name>
        <dbReference type="ChEBI" id="CHEBI:30616"/>
    </ligand>
</feature>
<name>A0A642V749_9ASCO</name>
<evidence type="ECO:0000256" key="9">
    <source>
        <dbReference type="PIRSR" id="PIRSR001529-2"/>
    </source>
</evidence>
<evidence type="ECO:0000256" key="7">
    <source>
        <dbReference type="ARBA" id="ARBA00034892"/>
    </source>
</evidence>
<reference evidence="12" key="1">
    <citation type="journal article" date="2019" name="G3 (Bethesda)">
        <title>Genome Assemblies of Two Rare Opportunistic Yeast Pathogens: Diutina rugosa (syn. Candida rugosa) and Trichomonascus ciferrii (syn. Candida ciferrii).</title>
        <authorList>
            <person name="Mixao V."/>
            <person name="Saus E."/>
            <person name="Hansen A.P."/>
            <person name="Lass-Florl C."/>
            <person name="Gabaldon T."/>
        </authorList>
    </citation>
    <scope>NUCLEOTIDE SEQUENCE</scope>
    <source>
        <strain evidence="12">CBS 4856</strain>
    </source>
</reference>
<protein>
    <recommendedName>
        <fullName evidence="1">serine--tRNA ligase</fullName>
        <ecNumber evidence="1">6.1.1.11</ecNumber>
    </recommendedName>
    <alternativeName>
        <fullName evidence="6">Seryl-tRNA synthetase</fullName>
    </alternativeName>
    <alternativeName>
        <fullName evidence="7">Seryl-tRNA(Ser) synthetase</fullName>
    </alternativeName>
</protein>
<evidence type="ECO:0000259" key="11">
    <source>
        <dbReference type="PROSITE" id="PS50862"/>
    </source>
</evidence>
<dbReference type="GO" id="GO:0006434">
    <property type="term" value="P:seryl-tRNA aminoacylation"/>
    <property type="evidence" value="ECO:0007669"/>
    <property type="project" value="InterPro"/>
</dbReference>
<feature type="site" description="Important for serine binding" evidence="8">
    <location>
        <position position="355"/>
    </location>
</feature>
<dbReference type="GO" id="GO:0004828">
    <property type="term" value="F:serine-tRNA ligase activity"/>
    <property type="evidence" value="ECO:0007669"/>
    <property type="project" value="UniProtKB-EC"/>
</dbReference>
<dbReference type="AlphaFoldDB" id="A0A642V749"/>
<evidence type="ECO:0000313" key="13">
    <source>
        <dbReference type="Proteomes" id="UP000761534"/>
    </source>
</evidence>
<dbReference type="InterPro" id="IPR010978">
    <property type="entry name" value="tRNA-bd_arm"/>
</dbReference>
<accession>A0A642V749</accession>
<dbReference type="PRINTS" id="PR00981">
    <property type="entry name" value="TRNASYNTHSER"/>
</dbReference>
<dbReference type="UniPathway" id="UPA00906">
    <property type="reaction ID" value="UER00895"/>
</dbReference>
<dbReference type="NCBIfam" id="TIGR00414">
    <property type="entry name" value="serS"/>
    <property type="match status" value="1"/>
</dbReference>
<dbReference type="PROSITE" id="PS50862">
    <property type="entry name" value="AA_TRNA_LIGASE_II"/>
    <property type="match status" value="1"/>
</dbReference>
<keyword evidence="4 9" id="KW-0067">ATP-binding</keyword>
<sequence>MELPGKQSVPEVMGKYRELIEAKRRRDELLHERNQLQKQIKDKESAQRVKQRMTDLKSDIKRGEDNVESLEEPVMEAIESIPNEIDPAVVQLDDVVEVDRLNPDAFVPKDEKRDHMAVAERLGGLVDFGSGSQVSGTSWYYLLENGALLEMALVQYAISKARARGWRLVVPPAAVRPTVANACGFKPRDQNGEQQIYSVGDSLCLAGTAEIPLAGLGLQKTLETLPERVVGVSRAYRAEAGARGRDTKGLYRVHEFTKVELFAWCHPEKSEKMLDEILGLQKEIVRELGLCARVLDMPPHELGAPASRKYDIEAWMPGRGDWGEISSASNCLSFQSRRLHTKCDDGQFAHTLNGTAMAVPRMMVAIIENYYNPDTNTIQIPTPLRKYLDMSHIHPV</sequence>
<keyword evidence="2" id="KW-0436">Ligase</keyword>
<evidence type="ECO:0000256" key="3">
    <source>
        <dbReference type="ARBA" id="ARBA00022741"/>
    </source>
</evidence>
<dbReference type="Pfam" id="PF00587">
    <property type="entry name" value="tRNA-synt_2b"/>
    <property type="match status" value="1"/>
</dbReference>
<feature type="binding site" evidence="8">
    <location>
        <position position="260"/>
    </location>
    <ligand>
        <name>L-serine</name>
        <dbReference type="ChEBI" id="CHEBI:33384"/>
    </ligand>
</feature>
<comment type="caution">
    <text evidence="12">The sequence shown here is derived from an EMBL/GenBank/DDBJ whole genome shotgun (WGS) entry which is preliminary data.</text>
</comment>
<evidence type="ECO:0000256" key="10">
    <source>
        <dbReference type="SAM" id="MobiDB-lite"/>
    </source>
</evidence>
<feature type="domain" description="Aminoacyl-transfer RNA synthetases class-II family profile" evidence="11">
    <location>
        <begin position="224"/>
        <end position="381"/>
    </location>
</feature>
<dbReference type="EMBL" id="SWFS01000156">
    <property type="protein sequence ID" value="KAA8915587.1"/>
    <property type="molecule type" value="Genomic_DNA"/>
</dbReference>
<keyword evidence="5" id="KW-0030">Aminoacyl-tRNA synthetase</keyword>
<dbReference type="SUPFAM" id="SSF55681">
    <property type="entry name" value="Class II aaRS and biotin synthetases"/>
    <property type="match status" value="1"/>
</dbReference>
<dbReference type="Gene3D" id="3.30.930.10">
    <property type="entry name" value="Bira Bifunctional Protein, Domain 2"/>
    <property type="match status" value="1"/>
</dbReference>
<dbReference type="InterPro" id="IPR006195">
    <property type="entry name" value="aa-tRNA-synth_II"/>
</dbReference>
<dbReference type="SUPFAM" id="SSF46589">
    <property type="entry name" value="tRNA-binding arm"/>
    <property type="match status" value="1"/>
</dbReference>
<feature type="binding site" evidence="8">
    <location>
        <position position="208"/>
    </location>
    <ligand>
        <name>L-serine</name>
        <dbReference type="ChEBI" id="CHEBI:33384"/>
    </ligand>
</feature>
<dbReference type="InterPro" id="IPR015866">
    <property type="entry name" value="Ser-tRNA-synth_1_N"/>
</dbReference>
<evidence type="ECO:0000313" key="12">
    <source>
        <dbReference type="EMBL" id="KAA8915587.1"/>
    </source>
</evidence>
<organism evidence="12 13">
    <name type="scientific">Trichomonascus ciferrii</name>
    <dbReference type="NCBI Taxonomy" id="44093"/>
    <lineage>
        <taxon>Eukaryota</taxon>
        <taxon>Fungi</taxon>
        <taxon>Dikarya</taxon>
        <taxon>Ascomycota</taxon>
        <taxon>Saccharomycotina</taxon>
        <taxon>Dipodascomycetes</taxon>
        <taxon>Dipodascales</taxon>
        <taxon>Trichomonascaceae</taxon>
        <taxon>Trichomonascus</taxon>
        <taxon>Trichomonascus ciferrii complex</taxon>
    </lineage>
</organism>
<dbReference type="InterPro" id="IPR002317">
    <property type="entry name" value="Ser-tRNA-ligase_type_1"/>
</dbReference>
<evidence type="ECO:0000256" key="1">
    <source>
        <dbReference type="ARBA" id="ARBA00012840"/>
    </source>
</evidence>
<dbReference type="OrthoDB" id="10264585at2759"/>
<dbReference type="Pfam" id="PF02403">
    <property type="entry name" value="Seryl_tRNA_N"/>
    <property type="match status" value="1"/>
</dbReference>
<dbReference type="Proteomes" id="UP000761534">
    <property type="component" value="Unassembled WGS sequence"/>
</dbReference>
<dbReference type="VEuPathDB" id="FungiDB:TRICI_002275"/>
<dbReference type="InterPro" id="IPR042103">
    <property type="entry name" value="SerRS_1_N_sf"/>
</dbReference>
<evidence type="ECO:0000256" key="4">
    <source>
        <dbReference type="ARBA" id="ARBA00022840"/>
    </source>
</evidence>
<dbReference type="EC" id="6.1.1.11" evidence="1"/>
<dbReference type="Gene3D" id="1.10.287.40">
    <property type="entry name" value="Serine-tRNA synthetase, tRNA binding domain"/>
    <property type="match status" value="1"/>
</dbReference>
<dbReference type="PANTHER" id="PTHR11778">
    <property type="entry name" value="SERYL-TRNA SYNTHETASE"/>
    <property type="match status" value="1"/>
</dbReference>
<evidence type="ECO:0000256" key="2">
    <source>
        <dbReference type="ARBA" id="ARBA00022598"/>
    </source>
</evidence>
<dbReference type="InterPro" id="IPR045864">
    <property type="entry name" value="aa-tRNA-synth_II/BPL/LPL"/>
</dbReference>
<evidence type="ECO:0000256" key="6">
    <source>
        <dbReference type="ARBA" id="ARBA00031113"/>
    </source>
</evidence>
<evidence type="ECO:0000256" key="5">
    <source>
        <dbReference type="ARBA" id="ARBA00023146"/>
    </source>
</evidence>
<gene>
    <name evidence="12" type="ORF">TRICI_002275</name>
</gene>
<feature type="region of interest" description="Disordered" evidence="10">
    <location>
        <begin position="36"/>
        <end position="55"/>
    </location>
</feature>
<feature type="binding site" evidence="8">
    <location>
        <position position="353"/>
    </location>
    <ligand>
        <name>L-serine</name>
        <dbReference type="ChEBI" id="CHEBI:33384"/>
    </ligand>
</feature>
<evidence type="ECO:0000256" key="8">
    <source>
        <dbReference type="PIRSR" id="PIRSR001529-1"/>
    </source>
</evidence>
<proteinExistence type="predicted"/>
<keyword evidence="3" id="KW-0547">Nucleotide-binding</keyword>
<feature type="binding site" evidence="9">
    <location>
        <begin position="237"/>
        <end position="239"/>
    </location>
    <ligand>
        <name>ATP</name>
        <dbReference type="ChEBI" id="CHEBI:30616"/>
    </ligand>
</feature>
<keyword evidence="13" id="KW-1185">Reference proteome</keyword>
<dbReference type="GO" id="GO:0005524">
    <property type="term" value="F:ATP binding"/>
    <property type="evidence" value="ECO:0007669"/>
    <property type="project" value="UniProtKB-KW"/>
</dbReference>
<feature type="binding site" evidence="9">
    <location>
        <begin position="324"/>
        <end position="327"/>
    </location>
    <ligand>
        <name>ATP</name>
        <dbReference type="ChEBI" id="CHEBI:30616"/>
    </ligand>
</feature>
<feature type="binding site" evidence="8">
    <location>
        <position position="237"/>
    </location>
    <ligand>
        <name>L-serine</name>
        <dbReference type="ChEBI" id="CHEBI:33384"/>
    </ligand>
</feature>